<organism evidence="2 3">
    <name type="scientific">Pseudomonas fulva</name>
    <dbReference type="NCBI Taxonomy" id="47880"/>
    <lineage>
        <taxon>Bacteria</taxon>
        <taxon>Pseudomonadati</taxon>
        <taxon>Pseudomonadota</taxon>
        <taxon>Gammaproteobacteria</taxon>
        <taxon>Pseudomonadales</taxon>
        <taxon>Pseudomonadaceae</taxon>
        <taxon>Pseudomonas</taxon>
    </lineage>
</organism>
<feature type="region of interest" description="Disordered" evidence="1">
    <location>
        <begin position="21"/>
        <end position="65"/>
    </location>
</feature>
<dbReference type="RefSeq" id="WP_028687524.1">
    <property type="nucleotide sequence ID" value="NZ_BQHM01000008.1"/>
</dbReference>
<sequence length="65" mass="6952">MRTFPLITLMGALTIVGGCFDRDNNHPGKDSDASKPSLQMQKPDENAAPRSAPAPEPMTGQKANQ</sequence>
<evidence type="ECO:0000313" key="3">
    <source>
        <dbReference type="Proteomes" id="UP000594430"/>
    </source>
</evidence>
<evidence type="ECO:0008006" key="4">
    <source>
        <dbReference type="Google" id="ProtNLM"/>
    </source>
</evidence>
<evidence type="ECO:0000313" key="2">
    <source>
        <dbReference type="EMBL" id="QPH51173.1"/>
    </source>
</evidence>
<accession>A0A2L1WDU8</accession>
<dbReference type="Proteomes" id="UP000594430">
    <property type="component" value="Chromosome"/>
</dbReference>
<dbReference type="EMBL" id="CP064946">
    <property type="protein sequence ID" value="QPH51173.1"/>
    <property type="molecule type" value="Genomic_DNA"/>
</dbReference>
<dbReference type="AlphaFoldDB" id="A0A2L1WDU8"/>
<protein>
    <recommendedName>
        <fullName evidence="4">Lipoprotein</fullName>
    </recommendedName>
</protein>
<proteinExistence type="predicted"/>
<gene>
    <name evidence="2" type="ORF">IZU98_11015</name>
</gene>
<name>A0A2L1WDU8_9PSED</name>
<feature type="compositionally biased region" description="Basic and acidic residues" evidence="1">
    <location>
        <begin position="21"/>
        <end position="33"/>
    </location>
</feature>
<dbReference type="PROSITE" id="PS51257">
    <property type="entry name" value="PROKAR_LIPOPROTEIN"/>
    <property type="match status" value="1"/>
</dbReference>
<dbReference type="GeneID" id="93442225"/>
<evidence type="ECO:0000256" key="1">
    <source>
        <dbReference type="SAM" id="MobiDB-lite"/>
    </source>
</evidence>
<reference evidence="2 3" key="1">
    <citation type="submission" date="2020-11" db="EMBL/GenBank/DDBJ databases">
        <title>Pseudomonas fulva producing VIM-24.</title>
        <authorList>
            <person name="Liu S."/>
        </authorList>
    </citation>
    <scope>NUCLEOTIDE SEQUENCE [LARGE SCALE GENOMIC DNA]</scope>
    <source>
        <strain evidence="2 3">ZDHY414</strain>
    </source>
</reference>